<evidence type="ECO:0000313" key="3">
    <source>
        <dbReference type="EMBL" id="KAK2562552.1"/>
    </source>
</evidence>
<reference evidence="3" key="1">
    <citation type="journal article" date="2023" name="G3 (Bethesda)">
        <title>Whole genome assembly and annotation of the endangered Caribbean coral Acropora cervicornis.</title>
        <authorList>
            <person name="Selwyn J.D."/>
            <person name="Vollmer S.V."/>
        </authorList>
    </citation>
    <scope>NUCLEOTIDE SEQUENCE</scope>
    <source>
        <strain evidence="3">K2</strain>
    </source>
</reference>
<reference evidence="3" key="2">
    <citation type="journal article" date="2023" name="Science">
        <title>Genomic signatures of disease resistance in endangered staghorn corals.</title>
        <authorList>
            <person name="Vollmer S.V."/>
            <person name="Selwyn J.D."/>
            <person name="Despard B.A."/>
            <person name="Roesel C.L."/>
        </authorList>
    </citation>
    <scope>NUCLEOTIDE SEQUENCE</scope>
    <source>
        <strain evidence="3">K2</strain>
    </source>
</reference>
<evidence type="ECO:0000259" key="2">
    <source>
        <dbReference type="PROSITE" id="PS51253"/>
    </source>
</evidence>
<dbReference type="EMBL" id="JARQWQ010000028">
    <property type="protein sequence ID" value="KAK2562552.1"/>
    <property type="molecule type" value="Genomic_DNA"/>
</dbReference>
<dbReference type="SMART" id="SM00674">
    <property type="entry name" value="CENPB"/>
    <property type="match status" value="1"/>
</dbReference>
<organism evidence="3 4">
    <name type="scientific">Acropora cervicornis</name>
    <name type="common">Staghorn coral</name>
    <dbReference type="NCBI Taxonomy" id="6130"/>
    <lineage>
        <taxon>Eukaryota</taxon>
        <taxon>Metazoa</taxon>
        <taxon>Cnidaria</taxon>
        <taxon>Anthozoa</taxon>
        <taxon>Hexacorallia</taxon>
        <taxon>Scleractinia</taxon>
        <taxon>Astrocoeniina</taxon>
        <taxon>Acroporidae</taxon>
        <taxon>Acropora</taxon>
    </lineage>
</organism>
<dbReference type="AlphaFoldDB" id="A0AAD9QJS3"/>
<dbReference type="SUPFAM" id="SSF46689">
    <property type="entry name" value="Homeodomain-like"/>
    <property type="match status" value="1"/>
</dbReference>
<sequence length="460" mass="52310">MFQTADESHACVCEFKLKAVRFAEDCNSNRKAAAKFGVDRKRIREWRQKKSKLEAASSKRKRLEGAGRKPFDEDIEESLLQWVHERRSNGLCVSRKMIANKAKFLYEEKCKEKEMPTSFVASSGWLQRFMSRHGLAIRRKTTESQKDPEKLIDKLTGYILQIRRQRGKIAYHDKDIIAMDETAVWQDMVSNTTVDNIGEGMIRLKTTGHEKTKVSVCLAAKGDGTKLKPFIVFPGAKRESKALNDEFKTKCVVASSINGWMNEELTVSWVKGVLGQFSFTRRMLAWDLFRCHVLDSVKQELNRAKIDPVIVPGGCTKYIQGPNVSWNKPFKAKVTEKYDEWMANGQHTFTAAGNMRAPPRREIVQWILEAWNDLDKDIIVNSFKSCALTLAVDGSEDELIHCLKPSQPCHSGLAQLKAVQQQLQQTLENDPFQDITLSDVEDAAPMTTLLEDSDTEIEVD</sequence>
<dbReference type="PANTHER" id="PTHR19303:SF57">
    <property type="entry name" value="HTH CENPB-TYPE DOMAIN-CONTAINING PROTEIN"/>
    <property type="match status" value="1"/>
</dbReference>
<protein>
    <submittedName>
        <fullName evidence="3">Pogo transposable element with KRAB domain</fullName>
    </submittedName>
</protein>
<dbReference type="InterPro" id="IPR004875">
    <property type="entry name" value="DDE_SF_endonuclease_dom"/>
</dbReference>
<dbReference type="Gene3D" id="1.10.10.60">
    <property type="entry name" value="Homeodomain-like"/>
    <property type="match status" value="2"/>
</dbReference>
<dbReference type="Pfam" id="PF03184">
    <property type="entry name" value="DDE_1"/>
    <property type="match status" value="1"/>
</dbReference>
<gene>
    <name evidence="3" type="ORF">P5673_014231</name>
</gene>
<proteinExistence type="predicted"/>
<dbReference type="Proteomes" id="UP001249851">
    <property type="component" value="Unassembled WGS sequence"/>
</dbReference>
<dbReference type="Pfam" id="PF09607">
    <property type="entry name" value="BrkDBD"/>
    <property type="match status" value="1"/>
</dbReference>
<keyword evidence="1" id="KW-0238">DNA-binding</keyword>
<keyword evidence="4" id="KW-1185">Reference proteome</keyword>
<feature type="domain" description="HTH CENPB-type" evidence="2">
    <location>
        <begin position="63"/>
        <end position="139"/>
    </location>
</feature>
<name>A0AAD9QJS3_ACRCE</name>
<dbReference type="GO" id="GO:0003677">
    <property type="term" value="F:DNA binding"/>
    <property type="evidence" value="ECO:0007669"/>
    <property type="project" value="UniProtKB-KW"/>
</dbReference>
<evidence type="ECO:0000313" key="4">
    <source>
        <dbReference type="Proteomes" id="UP001249851"/>
    </source>
</evidence>
<dbReference type="Pfam" id="PF03221">
    <property type="entry name" value="HTH_Tnp_Tc5"/>
    <property type="match status" value="1"/>
</dbReference>
<dbReference type="PANTHER" id="PTHR19303">
    <property type="entry name" value="TRANSPOSON"/>
    <property type="match status" value="1"/>
</dbReference>
<dbReference type="PROSITE" id="PS51253">
    <property type="entry name" value="HTH_CENPB"/>
    <property type="match status" value="1"/>
</dbReference>
<evidence type="ECO:0000256" key="1">
    <source>
        <dbReference type="ARBA" id="ARBA00023125"/>
    </source>
</evidence>
<dbReference type="InterPro" id="IPR006600">
    <property type="entry name" value="HTH_CenpB_DNA-bd_dom"/>
</dbReference>
<dbReference type="InterPro" id="IPR018586">
    <property type="entry name" value="Brinker_DNA-bd"/>
</dbReference>
<dbReference type="InterPro" id="IPR009057">
    <property type="entry name" value="Homeodomain-like_sf"/>
</dbReference>
<dbReference type="GO" id="GO:0005634">
    <property type="term" value="C:nucleus"/>
    <property type="evidence" value="ECO:0007669"/>
    <property type="project" value="TreeGrafter"/>
</dbReference>
<accession>A0AAD9QJS3</accession>
<dbReference type="InterPro" id="IPR050863">
    <property type="entry name" value="CenT-Element_Derived"/>
</dbReference>
<comment type="caution">
    <text evidence="3">The sequence shown here is derived from an EMBL/GenBank/DDBJ whole genome shotgun (WGS) entry which is preliminary data.</text>
</comment>